<reference evidence="4" key="1">
    <citation type="journal article" date="2019" name="Int. J. Syst. Evol. Microbiol.">
        <title>The Global Catalogue of Microorganisms (GCM) 10K type strain sequencing project: providing services to taxonomists for standard genome sequencing and annotation.</title>
        <authorList>
            <consortium name="The Broad Institute Genomics Platform"/>
            <consortium name="The Broad Institute Genome Sequencing Center for Infectious Disease"/>
            <person name="Wu L."/>
            <person name="Ma J."/>
        </authorList>
    </citation>
    <scope>NUCLEOTIDE SEQUENCE [LARGE SCALE GENOMIC DNA]</scope>
    <source>
        <strain evidence="4">JCM 17810</strain>
    </source>
</reference>
<sequence>MVIMDPRYPADALVTLGARALEAADVPPEDAELTSRALVEADRRGIASHGLLRLPLYTSALQAGGINARPAMTWVREHGATAVLDADSGLGQVAMATVTERVASIAKELGTGVVAVQNSTHYGAGAYWTERLAADGLVAVITSTTGPSVTPFGGVEKILGTNPLTIAAPSAGPGALTADMATSAGAYGKVVAARNQGEPVPEGWAVDAAGQPTTDPAEALAGALLPFGGAKGSAVAVLLEALSASLTTASYAYETEDIWANHASRMNTGHLVLAIDTAAFTSREHSERRVAELQEKVRGSAGPDGTTFAPGDIEHANAERHRSSVPLADSTVTQLVELLNSLGLPADQLVPEPVE</sequence>
<dbReference type="EMBL" id="BAABGN010000012">
    <property type="protein sequence ID" value="GAA4428394.1"/>
    <property type="molecule type" value="Genomic_DNA"/>
</dbReference>
<evidence type="ECO:0000256" key="1">
    <source>
        <dbReference type="ARBA" id="ARBA00006056"/>
    </source>
</evidence>
<dbReference type="InterPro" id="IPR043144">
    <property type="entry name" value="Mal/L-sulf/L-lact_DH-like_ah"/>
</dbReference>
<dbReference type="Pfam" id="PF02615">
    <property type="entry name" value="Ldh_2"/>
    <property type="match status" value="1"/>
</dbReference>
<name>A0ABP8LEW0_9MICO</name>
<comment type="caution">
    <text evidence="3">The sequence shown here is derived from an EMBL/GenBank/DDBJ whole genome shotgun (WGS) entry which is preliminary data.</text>
</comment>
<dbReference type="PANTHER" id="PTHR11091">
    <property type="entry name" value="OXIDOREDUCTASE-RELATED"/>
    <property type="match status" value="1"/>
</dbReference>
<dbReference type="Gene3D" id="3.30.1370.60">
    <property type="entry name" value="Hypothetical oxidoreductase yiak, domain 2"/>
    <property type="match status" value="1"/>
</dbReference>
<dbReference type="SUPFAM" id="SSF89733">
    <property type="entry name" value="L-sulfolactate dehydrogenase-like"/>
    <property type="match status" value="1"/>
</dbReference>
<comment type="similarity">
    <text evidence="1">Belongs to the LDH2/MDH2 oxidoreductase family.</text>
</comment>
<gene>
    <name evidence="3" type="primary">comC</name>
    <name evidence="3" type="ORF">GCM10023169_29470</name>
</gene>
<dbReference type="Proteomes" id="UP001500622">
    <property type="component" value="Unassembled WGS sequence"/>
</dbReference>
<accession>A0ABP8LEW0</accession>
<organism evidence="3 4">
    <name type="scientific">Georgenia halophila</name>
    <dbReference type="NCBI Taxonomy" id="620889"/>
    <lineage>
        <taxon>Bacteria</taxon>
        <taxon>Bacillati</taxon>
        <taxon>Actinomycetota</taxon>
        <taxon>Actinomycetes</taxon>
        <taxon>Micrococcales</taxon>
        <taxon>Bogoriellaceae</taxon>
        <taxon>Georgenia</taxon>
    </lineage>
</organism>
<protein>
    <submittedName>
        <fullName evidence="3">L-sulfolactate dehydrogenase</fullName>
    </submittedName>
</protein>
<evidence type="ECO:0000256" key="2">
    <source>
        <dbReference type="ARBA" id="ARBA00023002"/>
    </source>
</evidence>
<dbReference type="InterPro" id="IPR003767">
    <property type="entry name" value="Malate/L-lactate_DH-like"/>
</dbReference>
<dbReference type="PANTHER" id="PTHR11091:SF0">
    <property type="entry name" value="MALATE DEHYDROGENASE"/>
    <property type="match status" value="1"/>
</dbReference>
<keyword evidence="2" id="KW-0560">Oxidoreductase</keyword>
<evidence type="ECO:0000313" key="4">
    <source>
        <dbReference type="Proteomes" id="UP001500622"/>
    </source>
</evidence>
<evidence type="ECO:0000313" key="3">
    <source>
        <dbReference type="EMBL" id="GAA4428394.1"/>
    </source>
</evidence>
<dbReference type="Gene3D" id="1.10.1530.10">
    <property type="match status" value="1"/>
</dbReference>
<keyword evidence="4" id="KW-1185">Reference proteome</keyword>
<dbReference type="InterPro" id="IPR043143">
    <property type="entry name" value="Mal/L-sulf/L-lact_DH-like_NADP"/>
</dbReference>
<dbReference type="InterPro" id="IPR036111">
    <property type="entry name" value="Mal/L-sulfo/L-lacto_DH-like_sf"/>
</dbReference>
<proteinExistence type="inferred from homology"/>